<feature type="domain" description="HTH tetR-type" evidence="6">
    <location>
        <begin position="31"/>
        <end position="91"/>
    </location>
</feature>
<dbReference type="Gene3D" id="1.10.10.60">
    <property type="entry name" value="Homeodomain-like"/>
    <property type="match status" value="1"/>
</dbReference>
<keyword evidence="3" id="KW-0804">Transcription</keyword>
<evidence type="ECO:0000256" key="2">
    <source>
        <dbReference type="ARBA" id="ARBA00023125"/>
    </source>
</evidence>
<keyword evidence="2 4" id="KW-0238">DNA-binding</keyword>
<dbReference type="EMBL" id="FUIG01000013">
    <property type="protein sequence ID" value="SJM29358.1"/>
    <property type="molecule type" value="Genomic_DNA"/>
</dbReference>
<organism evidence="7 8">
    <name type="scientific">Mesorhizobium delmotii</name>
    <dbReference type="NCBI Taxonomy" id="1631247"/>
    <lineage>
        <taxon>Bacteria</taxon>
        <taxon>Pseudomonadati</taxon>
        <taxon>Pseudomonadota</taxon>
        <taxon>Alphaproteobacteria</taxon>
        <taxon>Hyphomicrobiales</taxon>
        <taxon>Phyllobacteriaceae</taxon>
        <taxon>Mesorhizobium</taxon>
    </lineage>
</organism>
<keyword evidence="8" id="KW-1185">Reference proteome</keyword>
<evidence type="ECO:0000256" key="3">
    <source>
        <dbReference type="ARBA" id="ARBA00023163"/>
    </source>
</evidence>
<protein>
    <submittedName>
        <fullName evidence="7">Transcriptional regulator, TetR family</fullName>
    </submittedName>
</protein>
<dbReference type="PANTHER" id="PTHR30055">
    <property type="entry name" value="HTH-TYPE TRANSCRIPTIONAL REGULATOR RUTR"/>
    <property type="match status" value="1"/>
</dbReference>
<dbReference type="SUPFAM" id="SSF46689">
    <property type="entry name" value="Homeodomain-like"/>
    <property type="match status" value="1"/>
</dbReference>
<name>A0A2P9ADZ3_9HYPH</name>
<dbReference type="AlphaFoldDB" id="A0A2P9ADZ3"/>
<evidence type="ECO:0000259" key="6">
    <source>
        <dbReference type="PROSITE" id="PS50977"/>
    </source>
</evidence>
<dbReference type="InterPro" id="IPR009057">
    <property type="entry name" value="Homeodomain-like_sf"/>
</dbReference>
<dbReference type="PROSITE" id="PS50977">
    <property type="entry name" value="HTH_TETR_2"/>
    <property type="match status" value="1"/>
</dbReference>
<dbReference type="PANTHER" id="PTHR30055:SF148">
    <property type="entry name" value="TETR-FAMILY TRANSCRIPTIONAL REGULATOR"/>
    <property type="match status" value="1"/>
</dbReference>
<proteinExistence type="predicted"/>
<dbReference type="RefSeq" id="WP_123146871.1">
    <property type="nucleotide sequence ID" value="NZ_FUIG01000013.1"/>
</dbReference>
<evidence type="ECO:0000313" key="8">
    <source>
        <dbReference type="Proteomes" id="UP000245698"/>
    </source>
</evidence>
<dbReference type="Gene3D" id="1.10.357.10">
    <property type="entry name" value="Tetracycline Repressor, domain 2"/>
    <property type="match status" value="1"/>
</dbReference>
<dbReference type="InterPro" id="IPR036271">
    <property type="entry name" value="Tet_transcr_reg_TetR-rel_C_sf"/>
</dbReference>
<dbReference type="GO" id="GO:0000976">
    <property type="term" value="F:transcription cis-regulatory region binding"/>
    <property type="evidence" value="ECO:0007669"/>
    <property type="project" value="TreeGrafter"/>
</dbReference>
<accession>A0A2P9ADZ3</accession>
<feature type="DNA-binding region" description="H-T-H motif" evidence="4">
    <location>
        <begin position="54"/>
        <end position="73"/>
    </location>
</feature>
<evidence type="ECO:0000256" key="1">
    <source>
        <dbReference type="ARBA" id="ARBA00023015"/>
    </source>
</evidence>
<evidence type="ECO:0000256" key="5">
    <source>
        <dbReference type="SAM" id="MobiDB-lite"/>
    </source>
</evidence>
<dbReference type="Pfam" id="PF00440">
    <property type="entry name" value="TetR_N"/>
    <property type="match status" value="1"/>
</dbReference>
<dbReference type="InterPro" id="IPR011075">
    <property type="entry name" value="TetR_C"/>
</dbReference>
<dbReference type="GO" id="GO:0003700">
    <property type="term" value="F:DNA-binding transcription factor activity"/>
    <property type="evidence" value="ECO:0007669"/>
    <property type="project" value="TreeGrafter"/>
</dbReference>
<evidence type="ECO:0000256" key="4">
    <source>
        <dbReference type="PROSITE-ProRule" id="PRU00335"/>
    </source>
</evidence>
<dbReference type="InterPro" id="IPR050109">
    <property type="entry name" value="HTH-type_TetR-like_transc_reg"/>
</dbReference>
<feature type="region of interest" description="Disordered" evidence="5">
    <location>
        <begin position="1"/>
        <end position="29"/>
    </location>
</feature>
<evidence type="ECO:0000313" key="7">
    <source>
        <dbReference type="EMBL" id="SJM29358.1"/>
    </source>
</evidence>
<dbReference type="PRINTS" id="PR00455">
    <property type="entry name" value="HTHTETR"/>
</dbReference>
<sequence length="227" mass="25192">MQDAAQKPARTAAAGRHPPRARKSIGAVRSPETHRAILAAAADILDEVGYTGFSMEALARRANSSKPTIYRWWRNKAALIMEVYEDANEAALAGTDTGSLRGDLISRLRGLWTWWDDSWAGEALRSVIAEAQLDAATLDELRNRFIPRRSAFVRLVFDRAVARGELRDGPGVDIAVAQLVAMSWFHLLTRRLGEREAIEPHVDAVLKGLDADKAYRRPVKQKPVRGT</sequence>
<dbReference type="InterPro" id="IPR001647">
    <property type="entry name" value="HTH_TetR"/>
</dbReference>
<dbReference type="SUPFAM" id="SSF48498">
    <property type="entry name" value="Tetracyclin repressor-like, C-terminal domain"/>
    <property type="match status" value="1"/>
</dbReference>
<keyword evidence="1" id="KW-0805">Transcription regulation</keyword>
<dbReference type="Pfam" id="PF16859">
    <property type="entry name" value="TetR_C_11"/>
    <property type="match status" value="1"/>
</dbReference>
<dbReference type="Proteomes" id="UP000245698">
    <property type="component" value="Unassembled WGS sequence"/>
</dbReference>
<gene>
    <name evidence="7" type="ORF">BQ8482_111288</name>
</gene>
<reference evidence="8" key="1">
    <citation type="submission" date="2016-12" db="EMBL/GenBank/DDBJ databases">
        <authorList>
            <person name="Brunel B."/>
        </authorList>
    </citation>
    <scope>NUCLEOTIDE SEQUENCE [LARGE SCALE GENOMIC DNA]</scope>
</reference>